<name>W7A4X3_9APIC</name>
<evidence type="ECO:0000313" key="2">
    <source>
        <dbReference type="EMBL" id="EUD64154.1"/>
    </source>
</evidence>
<proteinExistence type="predicted"/>
<dbReference type="EMBL" id="KI965536">
    <property type="protein sequence ID" value="EUD64154.1"/>
    <property type="molecule type" value="Genomic_DNA"/>
</dbReference>
<sequence>MSSIFAGYMKELIGAASRSGECRDTDSRSLRICELSRDKKEKFENVYEWDYEHHGRYQNVSNAKGVYSLSRSICLDIERWISVLEINRTSKKPYSLSGCAYTDYRKAKEKDEEGRKCIPERKKVEWERFRSQREIQLWGAEARALVACMDIVKIILLELGLTVTGKEVIDDQSETTNYCQKIYEGLRAWGGEEIARKIMSQWTLTTGSKEGGQPEYILPGRDLYEIVTESVSGLDKGDKSLRCDWQEQEATDKGGEGGEYKTSVAEDQGGAPRSEVLTKILTAFRDEGELSKRTQVRKRKRLTPGGGYLRGALHQLGATRSREASEGTHITHCGV</sequence>
<dbReference type="Proteomes" id="UP000030640">
    <property type="component" value="Unassembled WGS sequence"/>
</dbReference>
<dbReference type="VEuPathDB" id="PlasmoDB:C922_05470"/>
<gene>
    <name evidence="2" type="ORF">C922_05470</name>
</gene>
<evidence type="ECO:0000256" key="1">
    <source>
        <dbReference type="SAM" id="MobiDB-lite"/>
    </source>
</evidence>
<dbReference type="RefSeq" id="XP_008819263.1">
    <property type="nucleotide sequence ID" value="XM_008821041.1"/>
</dbReference>
<protein>
    <submittedName>
        <fullName evidence="2">Uncharacterized protein</fullName>
    </submittedName>
</protein>
<feature type="compositionally biased region" description="Basic and acidic residues" evidence="1">
    <location>
        <begin position="249"/>
        <end position="259"/>
    </location>
</feature>
<keyword evidence="3" id="KW-1185">Reference proteome</keyword>
<reference evidence="2 3" key="1">
    <citation type="submission" date="2013-02" db="EMBL/GenBank/DDBJ databases">
        <title>The Genome Sequence of Plasmodium inui San Antonio 1.</title>
        <authorList>
            <consortium name="The Broad Institute Genome Sequencing Platform"/>
            <consortium name="The Broad Institute Genome Sequencing Center for Infectious Disease"/>
            <person name="Neafsey D."/>
            <person name="Cheeseman I."/>
            <person name="Volkman S."/>
            <person name="Adams J."/>
            <person name="Walker B."/>
            <person name="Young S.K."/>
            <person name="Zeng Q."/>
            <person name="Gargeya S."/>
            <person name="Fitzgerald M."/>
            <person name="Haas B."/>
            <person name="Abouelleil A."/>
            <person name="Alvarado L."/>
            <person name="Arachchi H.M."/>
            <person name="Berlin A.M."/>
            <person name="Chapman S.B."/>
            <person name="Dewar J."/>
            <person name="Goldberg J."/>
            <person name="Griggs A."/>
            <person name="Gujja S."/>
            <person name="Hansen M."/>
            <person name="Howarth C."/>
            <person name="Imamovic A."/>
            <person name="Larimer J."/>
            <person name="McCowan C."/>
            <person name="Murphy C."/>
            <person name="Neiman D."/>
            <person name="Pearson M."/>
            <person name="Priest M."/>
            <person name="Roberts A."/>
            <person name="Saif S."/>
            <person name="Shea T."/>
            <person name="Sisk P."/>
            <person name="Sykes S."/>
            <person name="Wortman J."/>
            <person name="Nusbaum C."/>
            <person name="Birren B."/>
        </authorList>
    </citation>
    <scope>NUCLEOTIDE SEQUENCE [LARGE SCALE GENOMIC DNA]</scope>
    <source>
        <strain evidence="2 3">San Antonio 1</strain>
    </source>
</reference>
<evidence type="ECO:0000313" key="3">
    <source>
        <dbReference type="Proteomes" id="UP000030640"/>
    </source>
</evidence>
<feature type="region of interest" description="Disordered" evidence="1">
    <location>
        <begin position="249"/>
        <end position="272"/>
    </location>
</feature>
<dbReference type="AlphaFoldDB" id="W7A4X3"/>
<accession>W7A4X3</accession>
<dbReference type="GeneID" id="20040744"/>
<organism evidence="2 3">
    <name type="scientific">Plasmodium inui San Antonio 1</name>
    <dbReference type="NCBI Taxonomy" id="1237626"/>
    <lineage>
        <taxon>Eukaryota</taxon>
        <taxon>Sar</taxon>
        <taxon>Alveolata</taxon>
        <taxon>Apicomplexa</taxon>
        <taxon>Aconoidasida</taxon>
        <taxon>Haemosporida</taxon>
        <taxon>Plasmodiidae</taxon>
        <taxon>Plasmodium</taxon>
        <taxon>Plasmodium (Plasmodium)</taxon>
    </lineage>
</organism>